<keyword evidence="1" id="KW-1133">Transmembrane helix</keyword>
<keyword evidence="1" id="KW-0472">Membrane</keyword>
<reference evidence="2" key="1">
    <citation type="submission" date="2018-05" db="EMBL/GenBank/DDBJ databases">
        <authorList>
            <person name="Lanie J.A."/>
            <person name="Ng W.-L."/>
            <person name="Kazmierczak K.M."/>
            <person name="Andrzejewski T.M."/>
            <person name="Davidsen T.M."/>
            <person name="Wayne K.J."/>
            <person name="Tettelin H."/>
            <person name="Glass J.I."/>
            <person name="Rusch D."/>
            <person name="Podicherti R."/>
            <person name="Tsui H.-C.T."/>
            <person name="Winkler M.E."/>
        </authorList>
    </citation>
    <scope>NUCLEOTIDE SEQUENCE</scope>
</reference>
<feature type="transmembrane region" description="Helical" evidence="1">
    <location>
        <begin position="7"/>
        <end position="26"/>
    </location>
</feature>
<protein>
    <recommendedName>
        <fullName evidence="3">Major facilitator superfamily (MFS) profile domain-containing protein</fullName>
    </recommendedName>
</protein>
<gene>
    <name evidence="2" type="ORF">METZ01_LOCUS408178</name>
</gene>
<proteinExistence type="predicted"/>
<evidence type="ECO:0000256" key="1">
    <source>
        <dbReference type="SAM" id="Phobius"/>
    </source>
</evidence>
<accession>A0A382W9I8</accession>
<keyword evidence="1" id="KW-0812">Transmembrane</keyword>
<evidence type="ECO:0008006" key="3">
    <source>
        <dbReference type="Google" id="ProtNLM"/>
    </source>
</evidence>
<dbReference type="AlphaFoldDB" id="A0A382W9I8"/>
<dbReference type="EMBL" id="UINC01158017">
    <property type="protein sequence ID" value="SVD55324.1"/>
    <property type="molecule type" value="Genomic_DNA"/>
</dbReference>
<name>A0A382W9I8_9ZZZZ</name>
<feature type="transmembrane region" description="Helical" evidence="1">
    <location>
        <begin position="38"/>
        <end position="63"/>
    </location>
</feature>
<organism evidence="2">
    <name type="scientific">marine metagenome</name>
    <dbReference type="NCBI Taxonomy" id="408172"/>
    <lineage>
        <taxon>unclassified sequences</taxon>
        <taxon>metagenomes</taxon>
        <taxon>ecological metagenomes</taxon>
    </lineage>
</organism>
<evidence type="ECO:0000313" key="2">
    <source>
        <dbReference type="EMBL" id="SVD55324.1"/>
    </source>
</evidence>
<sequence>MFARKATFGIDGLLAGITLDLINFPVKTLPEEVDPIALYKLGLVLIPTVLVLLLCAFLFFIGYPITRESHEKTLQAFQTKKN</sequence>